<dbReference type="AlphaFoldDB" id="A0A0F7HLC5"/>
<dbReference type="Proteomes" id="UP000183090">
    <property type="component" value="Unassembled WGS sequence"/>
</dbReference>
<dbReference type="PROSITE" id="PS51464">
    <property type="entry name" value="SIS"/>
    <property type="match status" value="1"/>
</dbReference>
<dbReference type="PANTHER" id="PTHR43443:SF1">
    <property type="entry name" value="3-HEXULOSE-6-PHOSPHATE ISOMERASE"/>
    <property type="match status" value="1"/>
</dbReference>
<dbReference type="InterPro" id="IPR017552">
    <property type="entry name" value="PHI/rmpB"/>
</dbReference>
<dbReference type="GO" id="GO:1901135">
    <property type="term" value="P:carbohydrate derivative metabolic process"/>
    <property type="evidence" value="ECO:0007669"/>
    <property type="project" value="InterPro"/>
</dbReference>
<evidence type="ECO:0000259" key="2">
    <source>
        <dbReference type="PROSITE" id="PS51464"/>
    </source>
</evidence>
<dbReference type="Pfam" id="PF01380">
    <property type="entry name" value="SIS"/>
    <property type="match status" value="1"/>
</dbReference>
<accession>A0A0F7HLC5</accession>
<dbReference type="SUPFAM" id="SSF53697">
    <property type="entry name" value="SIS domain"/>
    <property type="match status" value="1"/>
</dbReference>
<organism evidence="4 6">
    <name type="scientific">Salinicoccus halodurans</name>
    <dbReference type="NCBI Taxonomy" id="407035"/>
    <lineage>
        <taxon>Bacteria</taxon>
        <taxon>Bacillati</taxon>
        <taxon>Bacillota</taxon>
        <taxon>Bacilli</taxon>
        <taxon>Bacillales</taxon>
        <taxon>Staphylococcaceae</taxon>
        <taxon>Salinicoccus</taxon>
    </lineage>
</organism>
<evidence type="ECO:0000256" key="1">
    <source>
        <dbReference type="ARBA" id="ARBA00009235"/>
    </source>
</evidence>
<gene>
    <name evidence="3" type="ORF">AAT16_06525</name>
    <name evidence="4" type="ORF">SAMN05216235_0547</name>
</gene>
<dbReference type="Gene3D" id="3.40.50.10490">
    <property type="entry name" value="Glucose-6-phosphate isomerase like protein, domain 1"/>
    <property type="match status" value="1"/>
</dbReference>
<comment type="similarity">
    <text evidence="1">Belongs to the SIS family. PHI subfamily.</text>
</comment>
<dbReference type="CDD" id="cd05005">
    <property type="entry name" value="SIS_PHI"/>
    <property type="match status" value="1"/>
</dbReference>
<dbReference type="OrthoDB" id="9797832at2"/>
<proteinExistence type="inferred from homology"/>
<protein>
    <submittedName>
        <fullName evidence="4">3-hexulose-6-phosphate isomerase</fullName>
    </submittedName>
    <submittedName>
        <fullName evidence="3">6-phospho 3-hexuloisomerase</fullName>
    </submittedName>
</protein>
<dbReference type="GO" id="GO:0016853">
    <property type="term" value="F:isomerase activity"/>
    <property type="evidence" value="ECO:0007669"/>
    <property type="project" value="UniProtKB-KW"/>
</dbReference>
<reference evidence="5" key="2">
    <citation type="submission" date="2015-04" db="EMBL/GenBank/DDBJ databases">
        <title>Complete genome sequence of Salinicoccus halodurans strain H3B36, isolated from the Qaidam basin of China.</title>
        <authorList>
            <person name="Ma Y."/>
            <person name="Jiang K."/>
            <person name="Xue Y."/>
        </authorList>
    </citation>
    <scope>NUCLEOTIDE SEQUENCE [LARGE SCALE GENOMIC DNA]</scope>
    <source>
        <strain evidence="5">H3B36</strain>
    </source>
</reference>
<evidence type="ECO:0000313" key="3">
    <source>
        <dbReference type="EMBL" id="AKG73917.1"/>
    </source>
</evidence>
<dbReference type="InterPro" id="IPR046348">
    <property type="entry name" value="SIS_dom_sf"/>
</dbReference>
<keyword evidence="4" id="KW-0413">Isomerase</keyword>
<dbReference type="Proteomes" id="UP000034029">
    <property type="component" value="Chromosome"/>
</dbReference>
<dbReference type="InterPro" id="IPR001347">
    <property type="entry name" value="SIS_dom"/>
</dbReference>
<dbReference type="KEGG" id="shv:AAT16_06525"/>
<dbReference type="GO" id="GO:0097367">
    <property type="term" value="F:carbohydrate derivative binding"/>
    <property type="evidence" value="ECO:0007669"/>
    <property type="project" value="InterPro"/>
</dbReference>
<reference evidence="4 6" key="3">
    <citation type="submission" date="2016-10" db="EMBL/GenBank/DDBJ databases">
        <authorList>
            <person name="Varghese N."/>
            <person name="Submissions S."/>
        </authorList>
    </citation>
    <scope>NUCLEOTIDE SEQUENCE [LARGE SCALE GENOMIC DNA]</scope>
    <source>
        <strain evidence="4 6">CGMCC 1.6501</strain>
    </source>
</reference>
<dbReference type="RefSeq" id="WP_046790105.1">
    <property type="nucleotide sequence ID" value="NZ_CP011366.1"/>
</dbReference>
<evidence type="ECO:0000313" key="6">
    <source>
        <dbReference type="Proteomes" id="UP000183090"/>
    </source>
</evidence>
<feature type="domain" description="SIS" evidence="2">
    <location>
        <begin position="26"/>
        <end position="163"/>
    </location>
</feature>
<evidence type="ECO:0000313" key="4">
    <source>
        <dbReference type="EMBL" id="SFK57741.1"/>
    </source>
</evidence>
<keyword evidence="5" id="KW-1185">Reference proteome</keyword>
<evidence type="ECO:0000313" key="5">
    <source>
        <dbReference type="Proteomes" id="UP000034029"/>
    </source>
</evidence>
<dbReference type="EMBL" id="CP011366">
    <property type="protein sequence ID" value="AKG73917.1"/>
    <property type="molecule type" value="Genomic_DNA"/>
</dbReference>
<dbReference type="NCBIfam" id="TIGR03127">
    <property type="entry name" value="RuMP_HxlB"/>
    <property type="match status" value="1"/>
</dbReference>
<reference evidence="3 5" key="1">
    <citation type="journal article" date="2015" name="Int. J. Syst. Evol. Microbiol.">
        <title>Complete genome sequence of Salinicoccus halodurans H3B36, isolated from the Qaidam Basin in China.</title>
        <authorList>
            <person name="Jiang K."/>
            <person name="Xue Y."/>
            <person name="Ma Y."/>
        </authorList>
    </citation>
    <scope>NUCLEOTIDE SEQUENCE [LARGE SCALE GENOMIC DNA]</scope>
    <source>
        <strain evidence="3 5">H3B36</strain>
    </source>
</reference>
<name>A0A0F7HLC5_9STAP</name>
<sequence>MDNYKLIINEIEQTLGQVPVEKTERLKDMLLNDSALFIAAKGRSGLVGQGFAMRLNQLGQKVYVAGGTLTPSIQEKDVLLVISASGTTEHLQLLAKKADSVGAEIVLITTTDDAPIKDLSSLSIQLPAGTKYDEAGSQQPLGTLFEQSCQIFLDSMVMDLKKKLNVTEKTMQDNHANLE</sequence>
<dbReference type="EMBL" id="FOTB01000001">
    <property type="protein sequence ID" value="SFK57741.1"/>
    <property type="molecule type" value="Genomic_DNA"/>
</dbReference>
<dbReference type="PANTHER" id="PTHR43443">
    <property type="entry name" value="3-HEXULOSE-6-PHOSPHATE ISOMERASE"/>
    <property type="match status" value="1"/>
</dbReference>